<sequence>MYANDPQSYIMEEQQHVEHRLVRAYTSNGKKECAFCKYRKVKTKSGWRPNTHYKCIACDIPLCNERNERNCFELYHKMIYEGGVPLTGPKPRSYQQW</sequence>
<feature type="domain" description="PiggyBac transposable element-derived protein 4 C-terminal zinc-finger" evidence="1">
    <location>
        <begin position="16"/>
        <end position="76"/>
    </location>
</feature>
<keyword evidence="3" id="KW-1185">Reference proteome</keyword>
<evidence type="ECO:0000259" key="1">
    <source>
        <dbReference type="Pfam" id="PF13842"/>
    </source>
</evidence>
<dbReference type="InterPro" id="IPR032718">
    <property type="entry name" value="PGBD4_Znf_C"/>
</dbReference>
<name>A0ABQ9E1V9_TEGGR</name>
<dbReference type="Pfam" id="PF13842">
    <property type="entry name" value="zf-Tnp_2"/>
    <property type="match status" value="1"/>
</dbReference>
<evidence type="ECO:0000313" key="3">
    <source>
        <dbReference type="Proteomes" id="UP001217089"/>
    </source>
</evidence>
<dbReference type="Proteomes" id="UP001217089">
    <property type="component" value="Unassembled WGS sequence"/>
</dbReference>
<dbReference type="EMBL" id="JARBDR010000921">
    <property type="protein sequence ID" value="KAJ8299257.1"/>
    <property type="molecule type" value="Genomic_DNA"/>
</dbReference>
<accession>A0ABQ9E1V9</accession>
<organism evidence="2 3">
    <name type="scientific">Tegillarca granosa</name>
    <name type="common">Malaysian cockle</name>
    <name type="synonym">Anadara granosa</name>
    <dbReference type="NCBI Taxonomy" id="220873"/>
    <lineage>
        <taxon>Eukaryota</taxon>
        <taxon>Metazoa</taxon>
        <taxon>Spiralia</taxon>
        <taxon>Lophotrochozoa</taxon>
        <taxon>Mollusca</taxon>
        <taxon>Bivalvia</taxon>
        <taxon>Autobranchia</taxon>
        <taxon>Pteriomorphia</taxon>
        <taxon>Arcoida</taxon>
        <taxon>Arcoidea</taxon>
        <taxon>Arcidae</taxon>
        <taxon>Tegillarca</taxon>
    </lineage>
</organism>
<reference evidence="2 3" key="1">
    <citation type="submission" date="2022-12" db="EMBL/GenBank/DDBJ databases">
        <title>Chromosome-level genome of Tegillarca granosa.</title>
        <authorList>
            <person name="Kim J."/>
        </authorList>
    </citation>
    <scope>NUCLEOTIDE SEQUENCE [LARGE SCALE GENOMIC DNA]</scope>
    <source>
        <strain evidence="2">Teg-2019</strain>
        <tissue evidence="2">Adductor muscle</tissue>
    </source>
</reference>
<gene>
    <name evidence="2" type="ORF">KUTeg_023317</name>
</gene>
<comment type="caution">
    <text evidence="2">The sequence shown here is derived from an EMBL/GenBank/DDBJ whole genome shotgun (WGS) entry which is preliminary data.</text>
</comment>
<proteinExistence type="predicted"/>
<evidence type="ECO:0000313" key="2">
    <source>
        <dbReference type="EMBL" id="KAJ8299257.1"/>
    </source>
</evidence>
<protein>
    <recommendedName>
        <fullName evidence="1">PiggyBac transposable element-derived protein 4 C-terminal zinc-finger domain-containing protein</fullName>
    </recommendedName>
</protein>